<dbReference type="PANTHER" id="PTHR35043">
    <property type="entry name" value="TRANSCRIPTION FACTOR DOMAIN-CONTAINING PROTEIN"/>
    <property type="match status" value="1"/>
</dbReference>
<feature type="transmembrane region" description="Helical" evidence="1">
    <location>
        <begin position="93"/>
        <end position="112"/>
    </location>
</feature>
<proteinExistence type="predicted"/>
<dbReference type="AlphaFoldDB" id="U4LEV2"/>
<keyword evidence="1" id="KW-0812">Transmembrane</keyword>
<dbReference type="PANTHER" id="PTHR35043:SF7">
    <property type="entry name" value="TRANSCRIPTION FACTOR DOMAIN-CONTAINING PROTEIN"/>
    <property type="match status" value="1"/>
</dbReference>
<dbReference type="OMA" id="WVANELE"/>
<dbReference type="EMBL" id="HF935496">
    <property type="protein sequence ID" value="CCX09809.1"/>
    <property type="molecule type" value="Genomic_DNA"/>
</dbReference>
<feature type="transmembrane region" description="Helical" evidence="1">
    <location>
        <begin position="353"/>
        <end position="374"/>
    </location>
</feature>
<feature type="transmembrane region" description="Helical" evidence="1">
    <location>
        <begin position="325"/>
        <end position="347"/>
    </location>
</feature>
<evidence type="ECO:0000256" key="1">
    <source>
        <dbReference type="SAM" id="Phobius"/>
    </source>
</evidence>
<evidence type="ECO:0000256" key="2">
    <source>
        <dbReference type="SAM" id="SignalP"/>
    </source>
</evidence>
<reference evidence="3 4" key="1">
    <citation type="journal article" date="2013" name="PLoS Genet.">
        <title>The genome and development-dependent transcriptomes of Pyronema confluens: a window into fungal evolution.</title>
        <authorList>
            <person name="Traeger S."/>
            <person name="Altegoer F."/>
            <person name="Freitag M."/>
            <person name="Gabaldon T."/>
            <person name="Kempken F."/>
            <person name="Kumar A."/>
            <person name="Marcet-Houben M."/>
            <person name="Poggeler S."/>
            <person name="Stajich J.E."/>
            <person name="Nowrousian M."/>
        </authorList>
    </citation>
    <scope>NUCLEOTIDE SEQUENCE [LARGE SCALE GENOMIC DNA]</scope>
    <source>
        <strain evidence="4">CBS 100304</strain>
        <tissue evidence="3">Vegetative mycelium</tissue>
    </source>
</reference>
<keyword evidence="1" id="KW-0472">Membrane</keyword>
<evidence type="ECO:0000313" key="3">
    <source>
        <dbReference type="EMBL" id="CCX09809.1"/>
    </source>
</evidence>
<organism evidence="3 4">
    <name type="scientific">Pyronema omphalodes (strain CBS 100304)</name>
    <name type="common">Pyronema confluens</name>
    <dbReference type="NCBI Taxonomy" id="1076935"/>
    <lineage>
        <taxon>Eukaryota</taxon>
        <taxon>Fungi</taxon>
        <taxon>Dikarya</taxon>
        <taxon>Ascomycota</taxon>
        <taxon>Pezizomycotina</taxon>
        <taxon>Pezizomycetes</taxon>
        <taxon>Pezizales</taxon>
        <taxon>Pyronemataceae</taxon>
        <taxon>Pyronema</taxon>
    </lineage>
</organism>
<dbReference type="STRING" id="1076935.U4LEV2"/>
<protein>
    <recommendedName>
        <fullName evidence="5">Wax synthase domain-containing protein</fullName>
    </recommendedName>
</protein>
<sequence>MFLHLLLIILLGLLSSTNASPLPPVWTPPIDDPEALYNVLAPSWVKEPLTRGTFSIIFPCLATLGLCVYTGIHLNIPAHHDSQVKVAFRKLKWSIIALFAPEMVLYCAWQQWFQAKALRDRMNAALDAKAEVERRPVDEKYSYDISTAFWVVMGGFVVRCSEEVGLGPGTKGVRVGEGGESTRVLTPAMVVALAEDPLAVGMTSFLKIEPLQREDKNKADALAKLLVVGQVLARVIANYPVSLLEIHTFVHVICGLIMYYLWFNKLQGVGLAVSVELNPRQISILTSLPYWNRSSHLTRIPNIQNRIDSGNGLIRLSRKPVDDRLYLALVCAMYGGVHLTAWYSYFPTLLEEWLWRASCFTMLIGALSAPSLVLMCEFMADWKQAFPQNWFWTGITKFCFTIPWKGRNDEVSLAGTALCVYRVLALVWFLPYLVARMYLVAEPFASLREMPAGVYAVVSWSLNVPHII</sequence>
<dbReference type="OrthoDB" id="3061561at2759"/>
<feature type="transmembrane region" description="Helical" evidence="1">
    <location>
        <begin position="52"/>
        <end position="72"/>
    </location>
</feature>
<accession>U4LEV2</accession>
<dbReference type="eggNOG" id="ENOG502SPX8">
    <property type="taxonomic scope" value="Eukaryota"/>
</dbReference>
<keyword evidence="2" id="KW-0732">Signal</keyword>
<keyword evidence="4" id="KW-1185">Reference proteome</keyword>
<feature type="transmembrane region" description="Helical" evidence="1">
    <location>
        <begin position="411"/>
        <end position="434"/>
    </location>
</feature>
<feature type="chain" id="PRO_5004651937" description="Wax synthase domain-containing protein" evidence="2">
    <location>
        <begin position="20"/>
        <end position="468"/>
    </location>
</feature>
<name>U4LEV2_PYROM</name>
<evidence type="ECO:0008006" key="5">
    <source>
        <dbReference type="Google" id="ProtNLM"/>
    </source>
</evidence>
<feature type="transmembrane region" description="Helical" evidence="1">
    <location>
        <begin position="246"/>
        <end position="263"/>
    </location>
</feature>
<feature type="signal peptide" evidence="2">
    <location>
        <begin position="1"/>
        <end position="19"/>
    </location>
</feature>
<dbReference type="Proteomes" id="UP000018144">
    <property type="component" value="Unassembled WGS sequence"/>
</dbReference>
<gene>
    <name evidence="3" type="ORF">PCON_09402</name>
</gene>
<evidence type="ECO:0000313" key="4">
    <source>
        <dbReference type="Proteomes" id="UP000018144"/>
    </source>
</evidence>
<keyword evidence="1" id="KW-1133">Transmembrane helix</keyword>